<protein>
    <submittedName>
        <fullName evidence="1">Uncharacterized protein</fullName>
    </submittedName>
</protein>
<name>A0A8H4EQ59_GIGMA</name>
<keyword evidence="2" id="KW-1185">Reference proteome</keyword>
<evidence type="ECO:0000313" key="1">
    <source>
        <dbReference type="EMBL" id="KAF0533840.1"/>
    </source>
</evidence>
<comment type="caution">
    <text evidence="1">The sequence shown here is derived from an EMBL/GenBank/DDBJ whole genome shotgun (WGS) entry which is preliminary data.</text>
</comment>
<dbReference type="Proteomes" id="UP000439903">
    <property type="component" value="Unassembled WGS sequence"/>
</dbReference>
<evidence type="ECO:0000313" key="2">
    <source>
        <dbReference type="Proteomes" id="UP000439903"/>
    </source>
</evidence>
<organism evidence="1 2">
    <name type="scientific">Gigaspora margarita</name>
    <dbReference type="NCBI Taxonomy" id="4874"/>
    <lineage>
        <taxon>Eukaryota</taxon>
        <taxon>Fungi</taxon>
        <taxon>Fungi incertae sedis</taxon>
        <taxon>Mucoromycota</taxon>
        <taxon>Glomeromycotina</taxon>
        <taxon>Glomeromycetes</taxon>
        <taxon>Diversisporales</taxon>
        <taxon>Gigasporaceae</taxon>
        <taxon>Gigaspora</taxon>
    </lineage>
</organism>
<dbReference type="EMBL" id="WTPW01000218">
    <property type="protein sequence ID" value="KAF0533840.1"/>
    <property type="molecule type" value="Genomic_DNA"/>
</dbReference>
<dbReference type="AlphaFoldDB" id="A0A8H4EQ59"/>
<sequence>MLGRVQLTIEEIETLYLSLRLLFGADEAEEGSLVSLGGGLLAPHEILTKNHPEPTLLSFTSQFHPVRYTELVSCAMLVQ</sequence>
<accession>A0A8H4EQ59</accession>
<gene>
    <name evidence="1" type="ORF">F8M41_010407</name>
</gene>
<reference evidence="1 2" key="1">
    <citation type="journal article" date="2019" name="Environ. Microbiol.">
        <title>At the nexus of three kingdoms: the genome of the mycorrhizal fungus Gigaspora margarita provides insights into plant, endobacterial and fungal interactions.</title>
        <authorList>
            <person name="Venice F."/>
            <person name="Ghignone S."/>
            <person name="Salvioli di Fossalunga A."/>
            <person name="Amselem J."/>
            <person name="Novero M."/>
            <person name="Xianan X."/>
            <person name="Sedzielewska Toro K."/>
            <person name="Morin E."/>
            <person name="Lipzen A."/>
            <person name="Grigoriev I.V."/>
            <person name="Henrissat B."/>
            <person name="Martin F.M."/>
            <person name="Bonfante P."/>
        </authorList>
    </citation>
    <scope>NUCLEOTIDE SEQUENCE [LARGE SCALE GENOMIC DNA]</scope>
    <source>
        <strain evidence="1 2">BEG34</strain>
    </source>
</reference>
<proteinExistence type="predicted"/>